<feature type="compositionally biased region" description="Basic and acidic residues" evidence="6">
    <location>
        <begin position="203"/>
        <end position="217"/>
    </location>
</feature>
<keyword evidence="5" id="KW-0539">Nucleus</keyword>
<dbReference type="InterPro" id="IPR036431">
    <property type="entry name" value="ARID_dom_sf"/>
</dbReference>
<feature type="region of interest" description="Disordered" evidence="6">
    <location>
        <begin position="645"/>
        <end position="732"/>
    </location>
</feature>
<evidence type="ECO:0000256" key="2">
    <source>
        <dbReference type="ARBA" id="ARBA00023015"/>
    </source>
</evidence>
<dbReference type="FunFam" id="1.10.150.60:FF:000007">
    <property type="entry name" value="AT-rich interactive domain-containing protein 3C"/>
    <property type="match status" value="1"/>
</dbReference>
<dbReference type="EMBL" id="UZAE01000624">
    <property type="protein sequence ID" value="VDN97424.1"/>
    <property type="molecule type" value="Genomic_DNA"/>
</dbReference>
<feature type="region of interest" description="Disordered" evidence="6">
    <location>
        <begin position="327"/>
        <end position="362"/>
    </location>
</feature>
<evidence type="ECO:0000313" key="8">
    <source>
        <dbReference type="EMBL" id="VDN97424.1"/>
    </source>
</evidence>
<dbReference type="Pfam" id="PF01388">
    <property type="entry name" value="ARID"/>
    <property type="match status" value="1"/>
</dbReference>
<proteinExistence type="predicted"/>
<dbReference type="PANTHER" id="PTHR15348:SF0">
    <property type="entry name" value="PROTEIN DEAD RINGER"/>
    <property type="match status" value="1"/>
</dbReference>
<dbReference type="SMART" id="SM00501">
    <property type="entry name" value="BRIGHT"/>
    <property type="match status" value="1"/>
</dbReference>
<evidence type="ECO:0000256" key="6">
    <source>
        <dbReference type="SAM" id="MobiDB-lite"/>
    </source>
</evidence>
<feature type="domain" description="ARID" evidence="7">
    <location>
        <begin position="395"/>
        <end position="487"/>
    </location>
</feature>
<evidence type="ECO:0000259" key="7">
    <source>
        <dbReference type="PROSITE" id="PS51011"/>
    </source>
</evidence>
<accession>A0A158QH63</accession>
<protein>
    <submittedName>
        <fullName evidence="10">ARID domain-containing protein</fullName>
    </submittedName>
</protein>
<evidence type="ECO:0000256" key="3">
    <source>
        <dbReference type="ARBA" id="ARBA00023125"/>
    </source>
</evidence>
<feature type="compositionally biased region" description="Basic and acidic residues" evidence="6">
    <location>
        <begin position="717"/>
        <end position="729"/>
    </location>
</feature>
<dbReference type="SMART" id="SM01014">
    <property type="entry name" value="ARID"/>
    <property type="match status" value="1"/>
</dbReference>
<dbReference type="Proteomes" id="UP000278807">
    <property type="component" value="Unassembled WGS sequence"/>
</dbReference>
<dbReference type="InterPro" id="IPR001606">
    <property type="entry name" value="ARID_dom"/>
</dbReference>
<feature type="compositionally biased region" description="Low complexity" evidence="6">
    <location>
        <begin position="348"/>
        <end position="362"/>
    </location>
</feature>
<reference evidence="10" key="1">
    <citation type="submission" date="2016-04" db="UniProtKB">
        <authorList>
            <consortium name="WormBaseParasite"/>
        </authorList>
    </citation>
    <scope>IDENTIFICATION</scope>
</reference>
<evidence type="ECO:0000313" key="10">
    <source>
        <dbReference type="WBParaSite" id="HNAJ_0000156601-mRNA-1"/>
    </source>
</evidence>
<name>A0A158QH63_RODNA</name>
<feature type="compositionally biased region" description="Polar residues" evidence="6">
    <location>
        <begin position="101"/>
        <end position="116"/>
    </location>
</feature>
<dbReference type="GO" id="GO:0005634">
    <property type="term" value="C:nucleus"/>
    <property type="evidence" value="ECO:0007669"/>
    <property type="project" value="UniProtKB-SubCell"/>
</dbReference>
<dbReference type="STRING" id="102285.A0A158QH63"/>
<dbReference type="GO" id="GO:0006357">
    <property type="term" value="P:regulation of transcription by RNA polymerase II"/>
    <property type="evidence" value="ECO:0007669"/>
    <property type="project" value="InterPro"/>
</dbReference>
<reference evidence="8 9" key="2">
    <citation type="submission" date="2018-11" db="EMBL/GenBank/DDBJ databases">
        <authorList>
            <consortium name="Pathogen Informatics"/>
        </authorList>
    </citation>
    <scope>NUCLEOTIDE SEQUENCE [LARGE SCALE GENOMIC DNA]</scope>
</reference>
<dbReference type="PROSITE" id="PS51011">
    <property type="entry name" value="ARID"/>
    <property type="match status" value="1"/>
</dbReference>
<keyword evidence="3" id="KW-0238">DNA-binding</keyword>
<gene>
    <name evidence="8" type="ORF">HNAJ_LOCUS1565</name>
</gene>
<dbReference type="AlphaFoldDB" id="A0A158QH63"/>
<dbReference type="PANTHER" id="PTHR15348">
    <property type="entry name" value="AT-RICH INTERACTIVE DOMAIN-CONTAINING PROTEIN ARID DOMAIN- CONTAINING PROTEIN DEAD RINGER PROTEIN B-CELL REGULATOR OF IGH TRANSCRIPTION BRIGHT"/>
    <property type="match status" value="1"/>
</dbReference>
<dbReference type="Gene3D" id="1.10.150.60">
    <property type="entry name" value="ARID DNA-binding domain"/>
    <property type="match status" value="1"/>
</dbReference>
<evidence type="ECO:0000256" key="5">
    <source>
        <dbReference type="ARBA" id="ARBA00023242"/>
    </source>
</evidence>
<comment type="subcellular location">
    <subcellularLocation>
        <location evidence="1">Nucleus</location>
    </subcellularLocation>
</comment>
<dbReference type="OrthoDB" id="10044343at2759"/>
<sequence>MFQAMTVMREYAVIARYQQTDYLYPIMRSCCIQADIHAYVRVTDSLVVNTLSSGETMTMNIKEMWGNYFFFSLEVMAGSPIRAPLTNLIFPQSEEKMMTGNTGSPISGMQSRSPTYSRFPEGPYFNENTPSSPPMKKRCLDVTTEQEHLPQQQQHQSTASSTGETTGTTQQIHDCSSDSLQTSSTSLSPKVEQGTRQPQNQNGDEKESKQEDTDTSKDMLQQNPMSLWGNILPDSAYPRISLFPKNFPPMFPPGCTATGTQGIPTITPTSQGEPVSLGTSALAAAAAMAMSPLFQNAPGGPGSTASPWNPMLAAAAAAFANGRFPIPGLPSRPHGDGECFGDKDGDLSPRSGSPSPLSGVGSSVECVEALPDSNQAGHHWTFQEQFKQLYELSPDPKRKEFLDDLFNFMQKRGSPVNRIPIMAKQVLDLYELYRLVVTRGGLVEVINKKLWREITKGLQLPSSITSAAFTLRTQYMKYLYPYECEKLNLSTPNELQAAIDGNRREARRSSYSFDYPMLMGPCSSAGTTPNSAGQPIPSNPLGTAFPQSHLSHHSLLNPGQPLLAPPCSVAQASMLPPGLLLPPGFSSQNASRNGNILGENPFFGFPGMSVSTPNPNALVIPTSLPSNSSALDSKTYLENDQLMKQKQAKGLQRSMSSLPSTMMTNDVTSNSRPNSKSNYSSPATLETGLTSEGNQQKKPINFEMDQRQSQQRSSSPHLKEAMDSNEGTHETTSARFSEFLKQRMPSNEAEETQGLNFAMGDIMQNACHIINMSTPKSQSSSDKRGAMSEFADDRRIGKMNAPIQENGDFSNCNMQSASSMRISTQTGSQLGLPDNTLVVCMEIAGVVYQGVLFGQIKTTA</sequence>
<evidence type="ECO:0000313" key="9">
    <source>
        <dbReference type="Proteomes" id="UP000278807"/>
    </source>
</evidence>
<organism evidence="10">
    <name type="scientific">Rodentolepis nana</name>
    <name type="common">Dwarf tapeworm</name>
    <name type="synonym">Hymenolepis nana</name>
    <dbReference type="NCBI Taxonomy" id="102285"/>
    <lineage>
        <taxon>Eukaryota</taxon>
        <taxon>Metazoa</taxon>
        <taxon>Spiralia</taxon>
        <taxon>Lophotrochozoa</taxon>
        <taxon>Platyhelminthes</taxon>
        <taxon>Cestoda</taxon>
        <taxon>Eucestoda</taxon>
        <taxon>Cyclophyllidea</taxon>
        <taxon>Hymenolepididae</taxon>
        <taxon>Rodentolepis</taxon>
    </lineage>
</organism>
<feature type="compositionally biased region" description="Basic and acidic residues" evidence="6">
    <location>
        <begin position="333"/>
        <end position="347"/>
    </location>
</feature>
<keyword evidence="9" id="KW-1185">Reference proteome</keyword>
<feature type="region of interest" description="Disordered" evidence="6">
    <location>
        <begin position="101"/>
        <end position="217"/>
    </location>
</feature>
<feature type="compositionally biased region" description="Polar residues" evidence="6">
    <location>
        <begin position="653"/>
        <end position="698"/>
    </location>
</feature>
<keyword evidence="4" id="KW-0804">Transcription</keyword>
<feature type="compositionally biased region" description="Low complexity" evidence="6">
    <location>
        <begin position="149"/>
        <end position="188"/>
    </location>
</feature>
<dbReference type="WBParaSite" id="HNAJ_0000156601-mRNA-1">
    <property type="protein sequence ID" value="HNAJ_0000156601-mRNA-1"/>
    <property type="gene ID" value="HNAJ_0000156601"/>
</dbReference>
<dbReference type="InterPro" id="IPR045147">
    <property type="entry name" value="ARI3A/B/C"/>
</dbReference>
<dbReference type="CDD" id="cd16881">
    <property type="entry name" value="ARID_Dri-like"/>
    <property type="match status" value="1"/>
</dbReference>
<dbReference type="SUPFAM" id="SSF46774">
    <property type="entry name" value="ARID-like"/>
    <property type="match status" value="1"/>
</dbReference>
<evidence type="ECO:0000256" key="4">
    <source>
        <dbReference type="ARBA" id="ARBA00023163"/>
    </source>
</evidence>
<evidence type="ECO:0000256" key="1">
    <source>
        <dbReference type="ARBA" id="ARBA00004123"/>
    </source>
</evidence>
<dbReference type="GO" id="GO:0003677">
    <property type="term" value="F:DNA binding"/>
    <property type="evidence" value="ECO:0007669"/>
    <property type="project" value="UniProtKB-KW"/>
</dbReference>
<keyword evidence="2" id="KW-0805">Transcription regulation</keyword>